<evidence type="ECO:0000313" key="3">
    <source>
        <dbReference type="EMBL" id="KAK5977949.1"/>
    </source>
</evidence>
<evidence type="ECO:0000313" key="4">
    <source>
        <dbReference type="Proteomes" id="UP001331761"/>
    </source>
</evidence>
<dbReference type="EMBL" id="WIXE01010009">
    <property type="protein sequence ID" value="KAK5977949.1"/>
    <property type="molecule type" value="Genomic_DNA"/>
</dbReference>
<feature type="domain" description="SGNH" evidence="2">
    <location>
        <begin position="59"/>
        <end position="277"/>
    </location>
</feature>
<gene>
    <name evidence="3" type="ORF">GCK32_001976</name>
</gene>
<keyword evidence="4" id="KW-1185">Reference proteome</keyword>
<dbReference type="GO" id="GO:0016020">
    <property type="term" value="C:membrane"/>
    <property type="evidence" value="ECO:0007669"/>
    <property type="project" value="TreeGrafter"/>
</dbReference>
<keyword evidence="1" id="KW-0732">Signal</keyword>
<reference evidence="3 4" key="1">
    <citation type="submission" date="2019-10" db="EMBL/GenBank/DDBJ databases">
        <title>Assembly and Annotation for the nematode Trichostrongylus colubriformis.</title>
        <authorList>
            <person name="Martin J."/>
        </authorList>
    </citation>
    <scope>NUCLEOTIDE SEQUENCE [LARGE SCALE GENOMIC DNA]</scope>
    <source>
        <strain evidence="3">G859</strain>
        <tissue evidence="3">Whole worm</tissue>
    </source>
</reference>
<dbReference type="AlphaFoldDB" id="A0AAN8FJU6"/>
<proteinExistence type="predicted"/>
<sequence>MFPSRICAAIVLIFSVPTLGKTIWRPRQLNFIENDMVRNMDTSICKRLSNRFAALSKPPFGLCEIAENAHGKHDMLVLGDSYAINLGPVVYEAFQEHAKEFNILAMKGCDVLVEQQKPACNVKVDYEDLLKTLKPQVIFILQRHVQAKKTHDITVEDDKIYHDQLAALKRMEEVADKIYILQAIPSLNRGNYDQIYSVKSTRELKGRLIKYDDYPARQRIQDLKVNCTKCEIVDIKPLLLTKDNRYWGYNDETDLLYIDQWNNFTRFAKERISQVFRELARKFARS</sequence>
<organism evidence="3 4">
    <name type="scientific">Trichostrongylus colubriformis</name>
    <name type="common">Black scour worm</name>
    <dbReference type="NCBI Taxonomy" id="6319"/>
    <lineage>
        <taxon>Eukaryota</taxon>
        <taxon>Metazoa</taxon>
        <taxon>Ecdysozoa</taxon>
        <taxon>Nematoda</taxon>
        <taxon>Chromadorea</taxon>
        <taxon>Rhabditida</taxon>
        <taxon>Rhabditina</taxon>
        <taxon>Rhabditomorpha</taxon>
        <taxon>Strongyloidea</taxon>
        <taxon>Trichostrongylidae</taxon>
        <taxon>Trichostrongylus</taxon>
    </lineage>
</organism>
<dbReference type="GO" id="GO:0000271">
    <property type="term" value="P:polysaccharide biosynthetic process"/>
    <property type="evidence" value="ECO:0007669"/>
    <property type="project" value="TreeGrafter"/>
</dbReference>
<feature type="chain" id="PRO_5042845654" description="SGNH domain-containing protein" evidence="1">
    <location>
        <begin position="21"/>
        <end position="286"/>
    </location>
</feature>
<evidence type="ECO:0000256" key="1">
    <source>
        <dbReference type="SAM" id="SignalP"/>
    </source>
</evidence>
<feature type="signal peptide" evidence="1">
    <location>
        <begin position="1"/>
        <end position="20"/>
    </location>
</feature>
<dbReference type="InterPro" id="IPR043968">
    <property type="entry name" value="SGNH"/>
</dbReference>
<evidence type="ECO:0000259" key="2">
    <source>
        <dbReference type="Pfam" id="PF19040"/>
    </source>
</evidence>
<comment type="caution">
    <text evidence="3">The sequence shown here is derived from an EMBL/GenBank/DDBJ whole genome shotgun (WGS) entry which is preliminary data.</text>
</comment>
<dbReference type="Pfam" id="PF19040">
    <property type="entry name" value="SGNH"/>
    <property type="match status" value="1"/>
</dbReference>
<dbReference type="PANTHER" id="PTHR23028:SF127">
    <property type="entry name" value="ACYL_TRANSF_3 DOMAIN-CONTAINING PROTEIN-RELATED"/>
    <property type="match status" value="1"/>
</dbReference>
<protein>
    <recommendedName>
        <fullName evidence="2">SGNH domain-containing protein</fullName>
    </recommendedName>
</protein>
<dbReference type="PANTHER" id="PTHR23028">
    <property type="entry name" value="ACETYLTRANSFERASE"/>
    <property type="match status" value="1"/>
</dbReference>
<accession>A0AAN8FJU6</accession>
<name>A0AAN8FJU6_TRICO</name>
<dbReference type="Proteomes" id="UP001331761">
    <property type="component" value="Unassembled WGS sequence"/>
</dbReference>
<dbReference type="InterPro" id="IPR050879">
    <property type="entry name" value="Acyltransferase_3"/>
</dbReference>